<evidence type="ECO:0000256" key="11">
    <source>
        <dbReference type="ARBA" id="ARBA00048336"/>
    </source>
</evidence>
<proteinExistence type="inferred from homology"/>
<dbReference type="GO" id="GO:0046872">
    <property type="term" value="F:metal ion binding"/>
    <property type="evidence" value="ECO:0007669"/>
    <property type="project" value="UniProtKB-KW"/>
</dbReference>
<evidence type="ECO:0000256" key="7">
    <source>
        <dbReference type="ARBA" id="ARBA00022842"/>
    </source>
</evidence>
<dbReference type="OrthoDB" id="1078429at2759"/>
<evidence type="ECO:0000256" key="5">
    <source>
        <dbReference type="ARBA" id="ARBA00022723"/>
    </source>
</evidence>
<dbReference type="SUPFAM" id="SSF81606">
    <property type="entry name" value="PP2C-like"/>
    <property type="match status" value="1"/>
</dbReference>
<evidence type="ECO:0000256" key="12">
    <source>
        <dbReference type="RuleBase" id="RU003465"/>
    </source>
</evidence>
<dbReference type="SMART" id="SM00332">
    <property type="entry name" value="PP2Cc"/>
    <property type="match status" value="1"/>
</dbReference>
<dbReference type="AlphaFoldDB" id="A0A8X7V3Y5"/>
<feature type="compositionally biased region" description="Polar residues" evidence="13">
    <location>
        <begin position="391"/>
        <end position="400"/>
    </location>
</feature>
<reference evidence="15 16" key="1">
    <citation type="submission" date="2020-02" db="EMBL/GenBank/DDBJ databases">
        <authorList>
            <person name="Ma Q."/>
            <person name="Huang Y."/>
            <person name="Song X."/>
            <person name="Pei D."/>
        </authorList>
    </citation>
    <scope>NUCLEOTIDE SEQUENCE [LARGE SCALE GENOMIC DNA]</scope>
    <source>
        <strain evidence="15">Sxm20200214</strain>
        <tissue evidence="15">Leaf</tissue>
    </source>
</reference>
<keyword evidence="16" id="KW-1185">Reference proteome</keyword>
<evidence type="ECO:0000256" key="3">
    <source>
        <dbReference type="ARBA" id="ARBA00006702"/>
    </source>
</evidence>
<dbReference type="InterPro" id="IPR001932">
    <property type="entry name" value="PPM-type_phosphatase-like_dom"/>
</dbReference>
<evidence type="ECO:0000313" key="15">
    <source>
        <dbReference type="EMBL" id="KAG2301277.1"/>
    </source>
</evidence>
<evidence type="ECO:0000256" key="10">
    <source>
        <dbReference type="ARBA" id="ARBA00047761"/>
    </source>
</evidence>
<feature type="compositionally biased region" description="Low complexity" evidence="13">
    <location>
        <begin position="292"/>
        <end position="302"/>
    </location>
</feature>
<comment type="similarity">
    <text evidence="3 12">Belongs to the PP2C family.</text>
</comment>
<keyword evidence="8 12" id="KW-0904">Protein phosphatase</keyword>
<evidence type="ECO:0000256" key="2">
    <source>
        <dbReference type="ARBA" id="ARBA00001946"/>
    </source>
</evidence>
<evidence type="ECO:0000256" key="6">
    <source>
        <dbReference type="ARBA" id="ARBA00022801"/>
    </source>
</evidence>
<keyword evidence="9" id="KW-0464">Manganese</keyword>
<sequence>MGYAELVQSYSNKMRVVEAPASGGGLSQNGKFSYGYASSAGKRSSMEDFFETRIDGINGEIVGLFGVFDGHGGARAAEYVKRHLFSNLITHPNFISDTKSAIADAYNHTDSELLKSENSHTRDADAGSTASTAILVGDRLLVANVGDSRAVICRAGKAFAVSRDHKPDQSDERERIENAGGFVMWAGTWRVGGVLAVSRSFGDRLLKQYVIADPEIQEEKIDDSLEFLILASDGLWDVFSNEEAVAVVKEVEEPEESTKKLVGEAIKRGSADNITCVVVRFLESKTANIKASDISSTQSSSSQEANQGQTAVTIDSDHKMSTKQTNQDHTAVHLDRNAEVEARSDDSDRISSNQKTIESDSESKSSAKQPNQGHITEHNSLDRTVAKTIEATHTTFSEHSGSIGEKNQKPTFAHGDSTNRQGK</sequence>
<dbReference type="SMART" id="SM00331">
    <property type="entry name" value="PP2C_SIG"/>
    <property type="match status" value="1"/>
</dbReference>
<comment type="caution">
    <text evidence="15">The sequence shown here is derived from an EMBL/GenBank/DDBJ whole genome shotgun (WGS) entry which is preliminary data.</text>
</comment>
<feature type="compositionally biased region" description="Basic and acidic residues" evidence="13">
    <location>
        <begin position="375"/>
        <end position="385"/>
    </location>
</feature>
<keyword evidence="6 12" id="KW-0378">Hydrolase</keyword>
<evidence type="ECO:0000256" key="13">
    <source>
        <dbReference type="SAM" id="MobiDB-lite"/>
    </source>
</evidence>
<dbReference type="InterPro" id="IPR000222">
    <property type="entry name" value="PP2C_BS"/>
</dbReference>
<dbReference type="InterPro" id="IPR036457">
    <property type="entry name" value="PPM-type-like_dom_sf"/>
</dbReference>
<dbReference type="FunFam" id="3.60.40.10:FF:000011">
    <property type="entry name" value="probable protein phosphatase 2C 59"/>
    <property type="match status" value="1"/>
</dbReference>
<dbReference type="EMBL" id="JAAMPC010000007">
    <property type="protein sequence ID" value="KAG2301277.1"/>
    <property type="molecule type" value="Genomic_DNA"/>
</dbReference>
<dbReference type="PROSITE" id="PS01032">
    <property type="entry name" value="PPM_1"/>
    <property type="match status" value="1"/>
</dbReference>
<dbReference type="PANTHER" id="PTHR47992">
    <property type="entry name" value="PROTEIN PHOSPHATASE"/>
    <property type="match status" value="1"/>
</dbReference>
<evidence type="ECO:0000313" key="16">
    <source>
        <dbReference type="Proteomes" id="UP000886595"/>
    </source>
</evidence>
<dbReference type="Proteomes" id="UP000886595">
    <property type="component" value="Unassembled WGS sequence"/>
</dbReference>
<dbReference type="Gene3D" id="3.60.40.10">
    <property type="entry name" value="PPM-type phosphatase domain"/>
    <property type="match status" value="1"/>
</dbReference>
<accession>A0A8X7V3Y5</accession>
<feature type="compositionally biased region" description="Basic and acidic residues" evidence="13">
    <location>
        <begin position="330"/>
        <end position="349"/>
    </location>
</feature>
<comment type="catalytic activity">
    <reaction evidence="11">
        <text>O-phospho-L-threonyl-[protein] + H2O = L-threonyl-[protein] + phosphate</text>
        <dbReference type="Rhea" id="RHEA:47004"/>
        <dbReference type="Rhea" id="RHEA-COMP:11060"/>
        <dbReference type="Rhea" id="RHEA-COMP:11605"/>
        <dbReference type="ChEBI" id="CHEBI:15377"/>
        <dbReference type="ChEBI" id="CHEBI:30013"/>
        <dbReference type="ChEBI" id="CHEBI:43474"/>
        <dbReference type="ChEBI" id="CHEBI:61977"/>
        <dbReference type="EC" id="3.1.3.16"/>
    </reaction>
</comment>
<feature type="domain" description="PPM-type phosphatase" evidence="14">
    <location>
        <begin position="33"/>
        <end position="281"/>
    </location>
</feature>
<dbReference type="GO" id="GO:0004722">
    <property type="term" value="F:protein serine/threonine phosphatase activity"/>
    <property type="evidence" value="ECO:0007669"/>
    <property type="project" value="UniProtKB-EC"/>
</dbReference>
<keyword evidence="7" id="KW-0460">Magnesium</keyword>
<gene>
    <name evidence="15" type="ORF">Bca52824_029928</name>
</gene>
<name>A0A8X7V3Y5_BRACI</name>
<evidence type="ECO:0000256" key="4">
    <source>
        <dbReference type="ARBA" id="ARBA00013081"/>
    </source>
</evidence>
<comment type="catalytic activity">
    <reaction evidence="10">
        <text>O-phospho-L-seryl-[protein] + H2O = L-seryl-[protein] + phosphate</text>
        <dbReference type="Rhea" id="RHEA:20629"/>
        <dbReference type="Rhea" id="RHEA-COMP:9863"/>
        <dbReference type="Rhea" id="RHEA-COMP:11604"/>
        <dbReference type="ChEBI" id="CHEBI:15377"/>
        <dbReference type="ChEBI" id="CHEBI:29999"/>
        <dbReference type="ChEBI" id="CHEBI:43474"/>
        <dbReference type="ChEBI" id="CHEBI:83421"/>
        <dbReference type="EC" id="3.1.3.16"/>
    </reaction>
</comment>
<evidence type="ECO:0000259" key="14">
    <source>
        <dbReference type="PROSITE" id="PS51746"/>
    </source>
</evidence>
<keyword evidence="5" id="KW-0479">Metal-binding</keyword>
<comment type="cofactor">
    <cofactor evidence="2">
        <name>Mg(2+)</name>
        <dbReference type="ChEBI" id="CHEBI:18420"/>
    </cofactor>
</comment>
<protein>
    <recommendedName>
        <fullName evidence="4">protein-serine/threonine phosphatase</fullName>
        <ecNumber evidence="4">3.1.3.16</ecNumber>
    </recommendedName>
</protein>
<feature type="region of interest" description="Disordered" evidence="13">
    <location>
        <begin position="291"/>
        <end position="423"/>
    </location>
</feature>
<dbReference type="PROSITE" id="PS51746">
    <property type="entry name" value="PPM_2"/>
    <property type="match status" value="1"/>
</dbReference>
<evidence type="ECO:0000256" key="1">
    <source>
        <dbReference type="ARBA" id="ARBA00001936"/>
    </source>
</evidence>
<dbReference type="Pfam" id="PF00481">
    <property type="entry name" value="PP2C"/>
    <property type="match status" value="1"/>
</dbReference>
<dbReference type="EC" id="3.1.3.16" evidence="4"/>
<evidence type="ECO:0000256" key="8">
    <source>
        <dbReference type="ARBA" id="ARBA00022912"/>
    </source>
</evidence>
<comment type="cofactor">
    <cofactor evidence="1">
        <name>Mn(2+)</name>
        <dbReference type="ChEBI" id="CHEBI:29035"/>
    </cofactor>
</comment>
<dbReference type="InterPro" id="IPR015655">
    <property type="entry name" value="PP2C"/>
</dbReference>
<dbReference type="CDD" id="cd00143">
    <property type="entry name" value="PP2Cc"/>
    <property type="match status" value="1"/>
</dbReference>
<evidence type="ECO:0000256" key="9">
    <source>
        <dbReference type="ARBA" id="ARBA00023211"/>
    </source>
</evidence>
<organism evidence="15 16">
    <name type="scientific">Brassica carinata</name>
    <name type="common">Ethiopian mustard</name>
    <name type="synonym">Abyssinian cabbage</name>
    <dbReference type="NCBI Taxonomy" id="52824"/>
    <lineage>
        <taxon>Eukaryota</taxon>
        <taxon>Viridiplantae</taxon>
        <taxon>Streptophyta</taxon>
        <taxon>Embryophyta</taxon>
        <taxon>Tracheophyta</taxon>
        <taxon>Spermatophyta</taxon>
        <taxon>Magnoliopsida</taxon>
        <taxon>eudicotyledons</taxon>
        <taxon>Gunneridae</taxon>
        <taxon>Pentapetalae</taxon>
        <taxon>rosids</taxon>
        <taxon>malvids</taxon>
        <taxon>Brassicales</taxon>
        <taxon>Brassicaceae</taxon>
        <taxon>Brassiceae</taxon>
        <taxon>Brassica</taxon>
    </lineage>
</organism>
<feature type="compositionally biased region" description="Polar residues" evidence="13">
    <location>
        <begin position="303"/>
        <end position="313"/>
    </location>
</feature>